<sequence length="329" mass="36490">MALSFQKLKYPPYIPGNDSKSRIQYRARPNLSVAIHFSTILVQIDESRNSLQFKKISGSGKSRKGYKKPNPLLKQANTVGIIGGVSVLSTLIFLEKLVWWSSRDGEECIPFVVCSDPSVTRVIPSHNSFPSFSSRNDEQIELNVDAVIENLQSKRKFLELSGACCLVLPCHVSHAWHGKISQGCLLPFFHVGECVASELQEAKLKPLEAGSDVRIGILASNATLTAGFYQEKLQNQGFEVVLPDKATMDHILIPAVEALTRRDIEGARNLLRVAIQILLMRAANTVILASDELRGLLPRDEPLLKKCIDPMDSLARATIRWAKHESKVP</sequence>
<dbReference type="InterPro" id="IPR001920">
    <property type="entry name" value="Asp/Glu_race"/>
</dbReference>
<proteinExistence type="predicted"/>
<dbReference type="PANTHER" id="PTHR21198:SF9">
    <property type="entry name" value="ASPARTATE RACEMASE"/>
    <property type="match status" value="1"/>
</dbReference>
<dbReference type="AlphaFoldDB" id="A0A067KJD4"/>
<protein>
    <recommendedName>
        <fullName evidence="4">Aspartate racemase</fullName>
    </recommendedName>
</protein>
<dbReference type="GO" id="GO:0047661">
    <property type="term" value="F:amino-acid racemase activity"/>
    <property type="evidence" value="ECO:0007669"/>
    <property type="project" value="InterPro"/>
</dbReference>
<reference evidence="2 3" key="1">
    <citation type="journal article" date="2014" name="PLoS ONE">
        <title>Global Analysis of Gene Expression Profiles in Physic Nut (Jatropha curcas L.) Seedlings Exposed to Salt Stress.</title>
        <authorList>
            <person name="Zhang L."/>
            <person name="Zhang C."/>
            <person name="Wu P."/>
            <person name="Chen Y."/>
            <person name="Li M."/>
            <person name="Jiang H."/>
            <person name="Wu G."/>
        </authorList>
    </citation>
    <scope>NUCLEOTIDE SEQUENCE [LARGE SCALE GENOMIC DNA]</scope>
    <source>
        <strain evidence="3">cv. GZQX0401</strain>
        <tissue evidence="2">Young leaves</tissue>
    </source>
</reference>
<dbReference type="SUPFAM" id="SSF53681">
    <property type="entry name" value="Aspartate/glutamate racemase"/>
    <property type="match status" value="2"/>
</dbReference>
<evidence type="ECO:0000313" key="2">
    <source>
        <dbReference type="EMBL" id="KDP32375.1"/>
    </source>
</evidence>
<gene>
    <name evidence="2" type="ORF">JCGZ_13300</name>
</gene>
<dbReference type="Pfam" id="PF01177">
    <property type="entry name" value="Asp_Glu_race"/>
    <property type="match status" value="1"/>
</dbReference>
<accession>A0A067KJD4</accession>
<dbReference type="STRING" id="180498.A0A067KJD4"/>
<organism evidence="2 3">
    <name type="scientific">Jatropha curcas</name>
    <name type="common">Barbados nut</name>
    <dbReference type="NCBI Taxonomy" id="180498"/>
    <lineage>
        <taxon>Eukaryota</taxon>
        <taxon>Viridiplantae</taxon>
        <taxon>Streptophyta</taxon>
        <taxon>Embryophyta</taxon>
        <taxon>Tracheophyta</taxon>
        <taxon>Spermatophyta</taxon>
        <taxon>Magnoliopsida</taxon>
        <taxon>eudicotyledons</taxon>
        <taxon>Gunneridae</taxon>
        <taxon>Pentapetalae</taxon>
        <taxon>rosids</taxon>
        <taxon>fabids</taxon>
        <taxon>Malpighiales</taxon>
        <taxon>Euphorbiaceae</taxon>
        <taxon>Crotonoideae</taxon>
        <taxon>Jatropheae</taxon>
        <taxon>Jatropha</taxon>
    </lineage>
</organism>
<evidence type="ECO:0000313" key="3">
    <source>
        <dbReference type="Proteomes" id="UP000027138"/>
    </source>
</evidence>
<keyword evidence="1" id="KW-0413">Isomerase</keyword>
<dbReference type="Gene3D" id="3.40.50.1860">
    <property type="match status" value="2"/>
</dbReference>
<name>A0A067KJD4_JATCU</name>
<keyword evidence="3" id="KW-1185">Reference proteome</keyword>
<evidence type="ECO:0008006" key="4">
    <source>
        <dbReference type="Google" id="ProtNLM"/>
    </source>
</evidence>
<dbReference type="Proteomes" id="UP000027138">
    <property type="component" value="Unassembled WGS sequence"/>
</dbReference>
<evidence type="ECO:0000256" key="1">
    <source>
        <dbReference type="ARBA" id="ARBA00023235"/>
    </source>
</evidence>
<dbReference type="PANTHER" id="PTHR21198">
    <property type="entry name" value="GLUTAMATE RACEMASE"/>
    <property type="match status" value="1"/>
</dbReference>
<dbReference type="InterPro" id="IPR015942">
    <property type="entry name" value="Asp/Glu/hydantoin_racemase"/>
</dbReference>
<dbReference type="EMBL" id="KK914582">
    <property type="protein sequence ID" value="KDP32375.1"/>
    <property type="molecule type" value="Genomic_DNA"/>
</dbReference>
<dbReference type="OrthoDB" id="187836at2759"/>